<dbReference type="InterPro" id="IPR025159">
    <property type="entry name" value="AbiEi_N"/>
</dbReference>
<keyword evidence="3" id="KW-1185">Reference proteome</keyword>
<dbReference type="Pfam" id="PF13338">
    <property type="entry name" value="AbiEi_4"/>
    <property type="match status" value="1"/>
</dbReference>
<reference evidence="2" key="2">
    <citation type="submission" date="2023-01" db="EMBL/GenBank/DDBJ databases">
        <authorList>
            <person name="Sun Q."/>
            <person name="Evtushenko L."/>
        </authorList>
    </citation>
    <scope>NUCLEOTIDE SEQUENCE</scope>
    <source>
        <strain evidence="2">VKM Ac-1246</strain>
    </source>
</reference>
<reference evidence="2" key="1">
    <citation type="journal article" date="2014" name="Int. J. Syst. Evol. Microbiol.">
        <title>Complete genome of a new Firmicutes species belonging to the dominant human colonic microbiota ('Ruminococcus bicirculans') reveals two chromosomes and a selective capacity to utilize plant glucans.</title>
        <authorList>
            <consortium name="NISC Comparative Sequencing Program"/>
            <person name="Wegmann U."/>
            <person name="Louis P."/>
            <person name="Goesmann A."/>
            <person name="Henrissat B."/>
            <person name="Duncan S.H."/>
            <person name="Flint H.J."/>
        </authorList>
    </citation>
    <scope>NUCLEOTIDE SEQUENCE</scope>
    <source>
        <strain evidence="2">VKM Ac-1246</strain>
    </source>
</reference>
<proteinExistence type="predicted"/>
<name>A0ABQ5SXD1_9ACTN</name>
<accession>A0ABQ5SXD1</accession>
<sequence length="81" mass="8726">MADMTLARIGAIAERRWGLISTAQAANAGVSRKQVSRMATSGALERVTQGTTGGFRGFRGWRVLEEGSRQARPPGAPDRLR</sequence>
<evidence type="ECO:0000259" key="1">
    <source>
        <dbReference type="Pfam" id="PF13338"/>
    </source>
</evidence>
<evidence type="ECO:0000313" key="3">
    <source>
        <dbReference type="Proteomes" id="UP001142292"/>
    </source>
</evidence>
<dbReference type="Proteomes" id="UP001142292">
    <property type="component" value="Unassembled WGS sequence"/>
</dbReference>
<evidence type="ECO:0000313" key="2">
    <source>
        <dbReference type="EMBL" id="GLJ68280.1"/>
    </source>
</evidence>
<gene>
    <name evidence="2" type="ORF">GCM10017579_23160</name>
</gene>
<dbReference type="EMBL" id="BSEL01000005">
    <property type="protein sequence ID" value="GLJ68280.1"/>
    <property type="molecule type" value="Genomic_DNA"/>
</dbReference>
<comment type="caution">
    <text evidence="2">The sequence shown here is derived from an EMBL/GenBank/DDBJ whole genome shotgun (WGS) entry which is preliminary data.</text>
</comment>
<organism evidence="2 3">
    <name type="scientific">Nocardioides luteus</name>
    <dbReference type="NCBI Taxonomy" id="1844"/>
    <lineage>
        <taxon>Bacteria</taxon>
        <taxon>Bacillati</taxon>
        <taxon>Actinomycetota</taxon>
        <taxon>Actinomycetes</taxon>
        <taxon>Propionibacteriales</taxon>
        <taxon>Nocardioidaceae</taxon>
        <taxon>Nocardioides</taxon>
    </lineage>
</organism>
<protein>
    <recommendedName>
        <fullName evidence="1">AbiEi antitoxin N-terminal domain-containing protein</fullName>
    </recommendedName>
</protein>
<feature type="domain" description="AbiEi antitoxin N-terminal" evidence="1">
    <location>
        <begin position="11"/>
        <end position="51"/>
    </location>
</feature>